<dbReference type="Gene3D" id="3.30.70.920">
    <property type="match status" value="2"/>
</dbReference>
<evidence type="ECO:0000256" key="1">
    <source>
        <dbReference type="ARBA" id="ARBA00023015"/>
    </source>
</evidence>
<dbReference type="Gene3D" id="1.10.10.10">
    <property type="entry name" value="Winged helix-like DNA-binding domain superfamily/Winged helix DNA-binding domain"/>
    <property type="match status" value="2"/>
</dbReference>
<keyword evidence="7" id="KW-1185">Reference proteome</keyword>
<accession>A0A4V2YMF5</accession>
<name>A0A4V2YMF5_9PSEU</name>
<dbReference type="GO" id="GO:0043200">
    <property type="term" value="P:response to amino acid"/>
    <property type="evidence" value="ECO:0007669"/>
    <property type="project" value="TreeGrafter"/>
</dbReference>
<dbReference type="OrthoDB" id="3453230at2"/>
<evidence type="ECO:0000313" key="7">
    <source>
        <dbReference type="Proteomes" id="UP000294947"/>
    </source>
</evidence>
<evidence type="ECO:0000259" key="5">
    <source>
        <dbReference type="Pfam" id="PF13404"/>
    </source>
</evidence>
<feature type="domain" description="HTH asnC-type" evidence="5">
    <location>
        <begin position="175"/>
        <end position="213"/>
    </location>
</feature>
<dbReference type="RefSeq" id="WP_132486423.1">
    <property type="nucleotide sequence ID" value="NZ_SMKW01000021.1"/>
</dbReference>
<reference evidence="6 7" key="1">
    <citation type="submission" date="2019-03" db="EMBL/GenBank/DDBJ databases">
        <title>Draft genome sequences of novel Actinobacteria.</title>
        <authorList>
            <person name="Sahin N."/>
            <person name="Ay H."/>
            <person name="Saygin H."/>
        </authorList>
    </citation>
    <scope>NUCLEOTIDE SEQUENCE [LARGE SCALE GENOMIC DNA]</scope>
    <source>
        <strain evidence="6 7">7K502</strain>
    </source>
</reference>
<dbReference type="GO" id="GO:0043565">
    <property type="term" value="F:sequence-specific DNA binding"/>
    <property type="evidence" value="ECO:0007669"/>
    <property type="project" value="InterPro"/>
</dbReference>
<dbReference type="InterPro" id="IPR001005">
    <property type="entry name" value="SANT/Myb"/>
</dbReference>
<gene>
    <name evidence="6" type="ORF">E1288_17715</name>
</gene>
<dbReference type="GO" id="GO:0005829">
    <property type="term" value="C:cytosol"/>
    <property type="evidence" value="ECO:0007669"/>
    <property type="project" value="TreeGrafter"/>
</dbReference>
<organism evidence="6 7">
    <name type="scientific">Saccharopolyspora elongata</name>
    <dbReference type="NCBI Taxonomy" id="2530387"/>
    <lineage>
        <taxon>Bacteria</taxon>
        <taxon>Bacillati</taxon>
        <taxon>Actinomycetota</taxon>
        <taxon>Actinomycetes</taxon>
        <taxon>Pseudonocardiales</taxon>
        <taxon>Pseudonocardiaceae</taxon>
        <taxon>Saccharopolyspora</taxon>
    </lineage>
</organism>
<protein>
    <submittedName>
        <fullName evidence="6">Lrp/AsnC family transcriptional regulator</fullName>
    </submittedName>
</protein>
<keyword evidence="1" id="KW-0805">Transcription regulation</keyword>
<feature type="domain" description="Transcription regulator AsnC/Lrp ligand binding" evidence="4">
    <location>
        <begin position="67"/>
        <end position="137"/>
    </location>
</feature>
<dbReference type="Proteomes" id="UP000294947">
    <property type="component" value="Unassembled WGS sequence"/>
</dbReference>
<dbReference type="SUPFAM" id="SSF54909">
    <property type="entry name" value="Dimeric alpha+beta barrel"/>
    <property type="match status" value="2"/>
</dbReference>
<comment type="caution">
    <text evidence="6">The sequence shown here is derived from an EMBL/GenBank/DDBJ whole genome shotgun (WGS) entry which is preliminary data.</text>
</comment>
<dbReference type="CDD" id="cd00167">
    <property type="entry name" value="SANT"/>
    <property type="match status" value="1"/>
</dbReference>
<evidence type="ECO:0000313" key="6">
    <source>
        <dbReference type="EMBL" id="TDD50377.1"/>
    </source>
</evidence>
<dbReference type="PRINTS" id="PR00033">
    <property type="entry name" value="HTHASNC"/>
</dbReference>
<dbReference type="InterPro" id="IPR000485">
    <property type="entry name" value="AsnC-type_HTH_dom"/>
</dbReference>
<dbReference type="InterPro" id="IPR036388">
    <property type="entry name" value="WH-like_DNA-bd_sf"/>
</dbReference>
<dbReference type="Pfam" id="PF01037">
    <property type="entry name" value="AsnC_trans_reg"/>
    <property type="match status" value="1"/>
</dbReference>
<evidence type="ECO:0000259" key="4">
    <source>
        <dbReference type="Pfam" id="PF01037"/>
    </source>
</evidence>
<evidence type="ECO:0000256" key="2">
    <source>
        <dbReference type="ARBA" id="ARBA00023125"/>
    </source>
</evidence>
<dbReference type="EMBL" id="SMKW01000021">
    <property type="protein sequence ID" value="TDD50377.1"/>
    <property type="molecule type" value="Genomic_DNA"/>
</dbReference>
<dbReference type="Pfam" id="PF13404">
    <property type="entry name" value="HTH_AsnC-type"/>
    <property type="match status" value="1"/>
</dbReference>
<dbReference type="InterPro" id="IPR019888">
    <property type="entry name" value="Tscrpt_reg_AsnC-like"/>
</dbReference>
<dbReference type="PANTHER" id="PTHR30154:SF34">
    <property type="entry name" value="TRANSCRIPTIONAL REGULATOR AZLB"/>
    <property type="match status" value="1"/>
</dbReference>
<evidence type="ECO:0000256" key="3">
    <source>
        <dbReference type="ARBA" id="ARBA00023163"/>
    </source>
</evidence>
<dbReference type="SMART" id="SM00344">
    <property type="entry name" value="HTH_ASNC"/>
    <property type="match status" value="1"/>
</dbReference>
<proteinExistence type="predicted"/>
<dbReference type="InterPro" id="IPR011008">
    <property type="entry name" value="Dimeric_a/b-barrel"/>
</dbReference>
<keyword evidence="3" id="KW-0804">Transcription</keyword>
<sequence length="342" mass="36464">MLSESDLALVNALQVWPRAPWSAVAASLGVRSADAVARRWERLSGSGDAWTTAYFAAPANGDCVAFVTVRCLPGTKDEVAAALAHDSCCISVEVTAGAQDLMLTVAAQNLEALNHYLLRRVERIPGLTATTTALVTRFYSEGANWRLHALGASAHAALDPGLDRQQPGTAFTFSALDRRLARLLSENGRASYAELARDAGTSQATARRRTTAMLRSRVLSLRGEVAAPLVGLPVTVTVRGRVAAENVDRVAAGFAGLAPVRMCATVTGEHNLLATVWLPSISAIQQFEQVVARNFPSFVVHDTLVNLRTAKRMGRLLAESGRATGVVPMRAWSVTESHQAAV</sequence>
<dbReference type="PANTHER" id="PTHR30154">
    <property type="entry name" value="LEUCINE-RESPONSIVE REGULATORY PROTEIN"/>
    <property type="match status" value="1"/>
</dbReference>
<dbReference type="AlphaFoldDB" id="A0A4V2YMF5"/>
<dbReference type="InterPro" id="IPR019887">
    <property type="entry name" value="Tscrpt_reg_AsnC/Lrp_C"/>
</dbReference>
<keyword evidence="2" id="KW-0238">DNA-binding</keyword>